<dbReference type="GO" id="GO:0004826">
    <property type="term" value="F:phenylalanine-tRNA ligase activity"/>
    <property type="evidence" value="ECO:0007669"/>
    <property type="project" value="InterPro"/>
</dbReference>
<dbReference type="RefSeq" id="WP_095062723.1">
    <property type="nucleotide sequence ID" value="NZ_FXUV02000027.1"/>
</dbReference>
<dbReference type="GO" id="GO:0003723">
    <property type="term" value="F:RNA binding"/>
    <property type="evidence" value="ECO:0007669"/>
    <property type="project" value="InterPro"/>
</dbReference>
<name>A0A238HFQ0_9NEIS</name>
<dbReference type="EMBL" id="FXUV02000027">
    <property type="protein sequence ID" value="SNB70743.1"/>
    <property type="molecule type" value="Genomic_DNA"/>
</dbReference>
<dbReference type="SMART" id="SM00873">
    <property type="entry name" value="B3_4"/>
    <property type="match status" value="1"/>
</dbReference>
<keyword evidence="4" id="KW-1185">Reference proteome</keyword>
<dbReference type="InterPro" id="IPR020825">
    <property type="entry name" value="Phe-tRNA_synthase-like_B3/B4"/>
</dbReference>
<sequence>MSQQFIAEPSFWKLFPQANLAVLILDNVNNQGESSARVQDLLAQANETAKKHLTADQLSQNLPVAVWREAYQKFKTKKGVRCSIEALLKRIENGKGVGTISPLVDIYNAASLTFALPCGAEDLATFSGSLKLHITDGGDEFFALGDEENSPTLAGELCYTDDAGAVCRCFNWLDGQRTMVTENTTKAFVILEYPNDSRTVDLQAALDFIAQHAQAELSATVVRQAILTAENPSIAL</sequence>
<dbReference type="SUPFAM" id="SSF56037">
    <property type="entry name" value="PheT/TilS domain"/>
    <property type="match status" value="1"/>
</dbReference>
<accession>A0A238HFQ0</accession>
<dbReference type="AlphaFoldDB" id="A0A238HFQ0"/>
<reference evidence="3 4" key="2">
    <citation type="submission" date="2017-06" db="EMBL/GenBank/DDBJ databases">
        <authorList>
            <person name="Kim H.J."/>
            <person name="Triplett B.A."/>
        </authorList>
    </citation>
    <scope>NUCLEOTIDE SEQUENCE [LARGE SCALE GENOMIC DNA]</scope>
    <source>
        <strain evidence="3">Kingella_eburonensis</strain>
    </source>
</reference>
<reference evidence="2" key="1">
    <citation type="submission" date="2017-05" db="EMBL/GenBank/DDBJ databases">
        <authorList>
            <person name="Song R."/>
            <person name="Chenine A.L."/>
            <person name="Ruprecht R.M."/>
        </authorList>
    </citation>
    <scope>NUCLEOTIDE SEQUENCE</scope>
    <source>
        <strain evidence="2">Kingella_eburonensis</strain>
    </source>
</reference>
<feature type="domain" description="B3/B4 tRNA-binding" evidence="1">
    <location>
        <begin position="65"/>
        <end position="214"/>
    </location>
</feature>
<dbReference type="PANTHER" id="PTHR39209:SF2">
    <property type="entry name" value="CYTOPLASMIC PROTEIN"/>
    <property type="match status" value="1"/>
</dbReference>
<dbReference type="OrthoDB" id="276580at2"/>
<dbReference type="STRING" id="1522312.GCA_900177895_00652"/>
<protein>
    <submittedName>
        <fullName evidence="2">B3/4 domain protein</fullName>
    </submittedName>
</protein>
<dbReference type="Gene3D" id="3.50.40.10">
    <property type="entry name" value="Phenylalanyl-trna Synthetase, Chain B, domain 3"/>
    <property type="match status" value="1"/>
</dbReference>
<dbReference type="Proteomes" id="UP000215450">
    <property type="component" value="Unassembled WGS sequence"/>
</dbReference>
<dbReference type="Pfam" id="PF03483">
    <property type="entry name" value="B3_4"/>
    <property type="match status" value="1"/>
</dbReference>
<evidence type="ECO:0000313" key="3">
    <source>
        <dbReference type="EMBL" id="SNB70743.1"/>
    </source>
</evidence>
<dbReference type="InterPro" id="IPR005146">
    <property type="entry name" value="B3/B4_tRNA-bd"/>
</dbReference>
<evidence type="ECO:0000259" key="1">
    <source>
        <dbReference type="SMART" id="SM00873"/>
    </source>
</evidence>
<evidence type="ECO:0000313" key="2">
    <source>
        <dbReference type="EMBL" id="SMQ12553.1"/>
    </source>
</evidence>
<gene>
    <name evidence="3" type="ORF">KEBURONENSIS_01377</name>
    <name evidence="2" type="ORF">KEBURONENSIS_01454</name>
</gene>
<proteinExistence type="predicted"/>
<dbReference type="PANTHER" id="PTHR39209">
    <property type="match status" value="1"/>
</dbReference>
<organism evidence="2">
    <name type="scientific">Kingella negevensis</name>
    <dbReference type="NCBI Taxonomy" id="1522312"/>
    <lineage>
        <taxon>Bacteria</taxon>
        <taxon>Pseudomonadati</taxon>
        <taxon>Pseudomonadota</taxon>
        <taxon>Betaproteobacteria</taxon>
        <taxon>Neisseriales</taxon>
        <taxon>Neisseriaceae</taxon>
        <taxon>Kingella</taxon>
    </lineage>
</organism>
<dbReference type="EMBL" id="FXUV01000025">
    <property type="protein sequence ID" value="SMQ12553.1"/>
    <property type="molecule type" value="Genomic_DNA"/>
</dbReference>
<evidence type="ECO:0000313" key="4">
    <source>
        <dbReference type="Proteomes" id="UP000215450"/>
    </source>
</evidence>